<organism evidence="4 5">
    <name type="scientific">Paratrimastix pyriformis</name>
    <dbReference type="NCBI Taxonomy" id="342808"/>
    <lineage>
        <taxon>Eukaryota</taxon>
        <taxon>Metamonada</taxon>
        <taxon>Preaxostyla</taxon>
        <taxon>Paratrimastigidae</taxon>
        <taxon>Paratrimastix</taxon>
    </lineage>
</organism>
<dbReference type="InterPro" id="IPR001680">
    <property type="entry name" value="WD40_rpt"/>
</dbReference>
<dbReference type="Pfam" id="PF00400">
    <property type="entry name" value="WD40"/>
    <property type="match status" value="2"/>
</dbReference>
<dbReference type="InterPro" id="IPR036322">
    <property type="entry name" value="WD40_repeat_dom_sf"/>
</dbReference>
<evidence type="ECO:0000256" key="2">
    <source>
        <dbReference type="ARBA" id="ARBA00022737"/>
    </source>
</evidence>
<sequence length="327" mass="35203">MQPECVLRGHVTAVNALLFREDRQLFSGSLDGEIRAWDLPTQRTVFQNPAPPPEHTIPGVAGTSHGILSLGKISPTEIWGQTRDGTVSIYSPNEVGLGTPVATFHTGALSFCQCAALGQSITLWDLRALRSADPSAAPQPMSTIAPSPAHPPAGTCMALCLAQRDGRPLLIAGYEDASVRVYDLEAQQWWDRLALVCGPDSEERQPVLSVQCDPASRRRRIVASTAAQDLALVTFDVPAKELGLSMSVKCPNTAGLVRIRGDSLLCVTGCWDGRVRVHQTKNLNPLAVLHGHTKTVTSLAFHDDSAGGRFASGSEDTRIALWKLYPQ</sequence>
<evidence type="ECO:0000313" key="4">
    <source>
        <dbReference type="EMBL" id="KAJ4462338.1"/>
    </source>
</evidence>
<dbReference type="InterPro" id="IPR020472">
    <property type="entry name" value="WD40_PAC1"/>
</dbReference>
<dbReference type="Gene3D" id="2.130.10.10">
    <property type="entry name" value="YVTN repeat-like/Quinoprotein amine dehydrogenase"/>
    <property type="match status" value="2"/>
</dbReference>
<dbReference type="PROSITE" id="PS50294">
    <property type="entry name" value="WD_REPEATS_REGION"/>
    <property type="match status" value="2"/>
</dbReference>
<keyword evidence="5" id="KW-1185">Reference proteome</keyword>
<keyword evidence="2" id="KW-0677">Repeat</keyword>
<dbReference type="InterPro" id="IPR019775">
    <property type="entry name" value="WD40_repeat_CS"/>
</dbReference>
<dbReference type="PANTHER" id="PTHR19854">
    <property type="entry name" value="TRANSDUCIN BETA-LIKE 3"/>
    <property type="match status" value="1"/>
</dbReference>
<dbReference type="Proteomes" id="UP001141327">
    <property type="component" value="Unassembled WGS sequence"/>
</dbReference>
<comment type="caution">
    <text evidence="4">The sequence shown here is derived from an EMBL/GenBank/DDBJ whole genome shotgun (WGS) entry which is preliminary data.</text>
</comment>
<dbReference type="SUPFAM" id="SSF50978">
    <property type="entry name" value="WD40 repeat-like"/>
    <property type="match status" value="1"/>
</dbReference>
<dbReference type="SMART" id="SM00320">
    <property type="entry name" value="WD40"/>
    <property type="match status" value="4"/>
</dbReference>
<evidence type="ECO:0000313" key="5">
    <source>
        <dbReference type="Proteomes" id="UP001141327"/>
    </source>
</evidence>
<dbReference type="PROSITE" id="PS00678">
    <property type="entry name" value="WD_REPEATS_1"/>
    <property type="match status" value="1"/>
</dbReference>
<protein>
    <submittedName>
        <fullName evidence="4">Uncharacterized protein</fullName>
    </submittedName>
</protein>
<feature type="repeat" description="WD" evidence="3">
    <location>
        <begin position="289"/>
        <end position="327"/>
    </location>
</feature>
<keyword evidence="1 3" id="KW-0853">WD repeat</keyword>
<dbReference type="InterPro" id="IPR015943">
    <property type="entry name" value="WD40/YVTN_repeat-like_dom_sf"/>
</dbReference>
<evidence type="ECO:0000256" key="1">
    <source>
        <dbReference type="ARBA" id="ARBA00022574"/>
    </source>
</evidence>
<dbReference type="PROSITE" id="PS50082">
    <property type="entry name" value="WD_REPEATS_2"/>
    <property type="match status" value="2"/>
</dbReference>
<reference evidence="4" key="1">
    <citation type="journal article" date="2022" name="bioRxiv">
        <title>Genomics of Preaxostyla Flagellates Illuminates Evolutionary Transitions and the Path Towards Mitochondrial Loss.</title>
        <authorList>
            <person name="Novak L.V.F."/>
            <person name="Treitli S.C."/>
            <person name="Pyrih J."/>
            <person name="Halakuc P."/>
            <person name="Pipaliya S.V."/>
            <person name="Vacek V."/>
            <person name="Brzon O."/>
            <person name="Soukal P."/>
            <person name="Eme L."/>
            <person name="Dacks J.B."/>
            <person name="Karnkowska A."/>
            <person name="Elias M."/>
            <person name="Hampl V."/>
        </authorList>
    </citation>
    <scope>NUCLEOTIDE SEQUENCE</scope>
    <source>
        <strain evidence="4">RCP-MX</strain>
    </source>
</reference>
<gene>
    <name evidence="4" type="ORF">PAPYR_949</name>
</gene>
<dbReference type="PANTHER" id="PTHR19854:SF1">
    <property type="entry name" value="GUANINE NUCLEOTIDE-BINDING PROTEIN SUBUNIT BETA-LIKE PROTEIN 1"/>
    <property type="match status" value="1"/>
</dbReference>
<accession>A0ABQ8UU18</accession>
<dbReference type="EMBL" id="JAPMOS010000003">
    <property type="protein sequence ID" value="KAJ4462338.1"/>
    <property type="molecule type" value="Genomic_DNA"/>
</dbReference>
<proteinExistence type="predicted"/>
<dbReference type="PRINTS" id="PR00320">
    <property type="entry name" value="GPROTEINBRPT"/>
</dbReference>
<name>A0ABQ8UU18_9EUKA</name>
<evidence type="ECO:0000256" key="3">
    <source>
        <dbReference type="PROSITE-ProRule" id="PRU00221"/>
    </source>
</evidence>
<feature type="repeat" description="WD" evidence="3">
    <location>
        <begin position="7"/>
        <end position="47"/>
    </location>
</feature>